<dbReference type="RefSeq" id="WP_345510817.1">
    <property type="nucleotide sequence ID" value="NZ_BAAAXD010000009.1"/>
</dbReference>
<sequence length="150" mass="15634">MEVFTIGTRLTRVTREMTHRDPDTAPAAVAAAVPDRSDGTRQGETPGAVLGTGGRRATARGTAAVGLSDGRERGYPALLADRMRWLHRPAHRVVRSNPRRAAPGSEPRAVVMAAALPSVDAFVDEYSLQALEQSAAVVGGAAPAGGECHA</sequence>
<dbReference type="InterPro" id="IPR008912">
    <property type="entry name" value="Uncharacterised_CoxE"/>
</dbReference>
<dbReference type="Proteomes" id="UP001589710">
    <property type="component" value="Unassembled WGS sequence"/>
</dbReference>
<name>A0ABV5RF14_9ACTN</name>
<dbReference type="PANTHER" id="PTHR39338:SF6">
    <property type="entry name" value="BLL5662 PROTEIN"/>
    <property type="match status" value="1"/>
</dbReference>
<gene>
    <name evidence="2" type="ORF">ACFFTL_30325</name>
</gene>
<comment type="caution">
    <text evidence="2">The sequence shown here is derived from an EMBL/GenBank/DDBJ whole genome shotgun (WGS) entry which is preliminary data.</text>
</comment>
<keyword evidence="3" id="KW-1185">Reference proteome</keyword>
<dbReference type="EMBL" id="JBHMCG010000134">
    <property type="protein sequence ID" value="MFB9576462.1"/>
    <property type="molecule type" value="Genomic_DNA"/>
</dbReference>
<evidence type="ECO:0000313" key="3">
    <source>
        <dbReference type="Proteomes" id="UP001589710"/>
    </source>
</evidence>
<proteinExistence type="predicted"/>
<accession>A0ABV5RF14</accession>
<reference evidence="2 3" key="1">
    <citation type="submission" date="2024-09" db="EMBL/GenBank/DDBJ databases">
        <authorList>
            <person name="Sun Q."/>
            <person name="Mori K."/>
        </authorList>
    </citation>
    <scope>NUCLEOTIDE SEQUENCE [LARGE SCALE GENOMIC DNA]</scope>
    <source>
        <strain evidence="2 3">JCM 3331</strain>
    </source>
</reference>
<organism evidence="2 3">
    <name type="scientific">Streptomyces yanii</name>
    <dbReference type="NCBI Taxonomy" id="78510"/>
    <lineage>
        <taxon>Bacteria</taxon>
        <taxon>Bacillati</taxon>
        <taxon>Actinomycetota</taxon>
        <taxon>Actinomycetes</taxon>
        <taxon>Kitasatosporales</taxon>
        <taxon>Streptomycetaceae</taxon>
        <taxon>Streptomyces</taxon>
    </lineage>
</organism>
<protein>
    <submittedName>
        <fullName evidence="2">VWA domain-containing protein</fullName>
    </submittedName>
</protein>
<dbReference type="PANTHER" id="PTHR39338">
    <property type="entry name" value="BLL5662 PROTEIN-RELATED"/>
    <property type="match status" value="1"/>
</dbReference>
<feature type="region of interest" description="Disordered" evidence="1">
    <location>
        <begin position="31"/>
        <end position="61"/>
    </location>
</feature>
<evidence type="ECO:0000313" key="2">
    <source>
        <dbReference type="EMBL" id="MFB9576462.1"/>
    </source>
</evidence>
<dbReference type="Pfam" id="PF05762">
    <property type="entry name" value="VWA_CoxE"/>
    <property type="match status" value="1"/>
</dbReference>
<evidence type="ECO:0000256" key="1">
    <source>
        <dbReference type="SAM" id="MobiDB-lite"/>
    </source>
</evidence>